<evidence type="ECO:0000313" key="4">
    <source>
        <dbReference type="Proteomes" id="UP001162131"/>
    </source>
</evidence>
<dbReference type="PROSITE" id="PS50011">
    <property type="entry name" value="PROTEIN_KINASE_DOM"/>
    <property type="match status" value="2"/>
</dbReference>
<protein>
    <recommendedName>
        <fullName evidence="2">Protein kinase domain-containing protein</fullName>
    </recommendedName>
</protein>
<dbReference type="Gene3D" id="3.30.200.20">
    <property type="entry name" value="Phosphorylase Kinase, domain 1"/>
    <property type="match status" value="1"/>
</dbReference>
<dbReference type="PANTHER" id="PTHR44305:SF2">
    <property type="entry name" value="SI:DKEY-192D15.2"/>
    <property type="match status" value="1"/>
</dbReference>
<dbReference type="AlphaFoldDB" id="A0AAU9J1K8"/>
<proteinExistence type="predicted"/>
<keyword evidence="4" id="KW-1185">Reference proteome</keyword>
<reference evidence="3" key="1">
    <citation type="submission" date="2021-09" db="EMBL/GenBank/DDBJ databases">
        <authorList>
            <consortium name="AG Swart"/>
            <person name="Singh M."/>
            <person name="Singh A."/>
            <person name="Seah K."/>
            <person name="Emmerich C."/>
        </authorList>
    </citation>
    <scope>NUCLEOTIDE SEQUENCE</scope>
    <source>
        <strain evidence="3">ATCC30299</strain>
    </source>
</reference>
<evidence type="ECO:0000256" key="1">
    <source>
        <dbReference type="SAM" id="Coils"/>
    </source>
</evidence>
<feature type="coiled-coil region" evidence="1">
    <location>
        <begin position="25"/>
        <end position="57"/>
    </location>
</feature>
<sequence>MINQVFLWYEITKYTRNTFKKSSYIDKLIKELESLNLDHLKESRQNIKENCADNQNLQTLMIILCKSCKISKILIQRPLTFNSCQSALKAAVHLRCISEFTSQNLLSRLLDKIKEDMKFCVKLEDAISWYKLKNVIKEHNENSDWNNLKTQIDTRLKQIAQTEDKDKLIENLNFLLSFNPEIECGFEWLTKEVVDSTLIWIKSEKALLDQDLITNDDLESFEKIAEQLIGLIDSIDEVHVIAQDIRPKLNDIKASFFKRGIDERNQSNSFGVSQMDDFEKTELSIERIKKRGSICRLSECNEEGSFISAYKGFLDNSIPICIKLYHQKSNSPSNLFIKECKLFSYLSEKWQCFLKYKGWYKELSDFQNSQCYSAFAIVSEAFDSTLMNDIIKHSRQNQKYTYQEYQKIVVSLLDAFSILESVGIAHKNVKPHNILITGNRMLKIAEFSLSERFEINRPTLYSNNTYCLWKDNYRAPEIFELNEEGYSEIKSLDNLEKCDVYSLGLIFLQMYSLLPIAELNTPPFWSEIDYYVSTFKPKNVANLLRKMLAINSAERANFKECLDIFMNYEENKNEYSLPMQIFINKSQINANMDADKYLKNLEMISTHSIEFCLKPNYLKHLSNEVTVEFLKGLYKEKLVFIRTYRSQDFTNLLPYVKEAKVLKKLNGNHPTFIEYYGSIYSYKSCCEFSNVTEWCNESLMSEISKKSKDKTKYKEDELLHYALMIFQGLIALKKNFNCHRNIKPHNIVFSTQSCIKITGFFIPKAKIYSECIFPENFNNFIQNEEGYSSPENINKELSSTDDIEKSDIFSLGLVFLQMVKLESVADWNNELFKELKYITPEWLRKILQNMLAWSSGRRGNYDKSFNDMEGYIRAYAYIKAFKK</sequence>
<dbReference type="Pfam" id="PF00069">
    <property type="entry name" value="Pkinase"/>
    <property type="match status" value="2"/>
</dbReference>
<dbReference type="Proteomes" id="UP001162131">
    <property type="component" value="Unassembled WGS sequence"/>
</dbReference>
<evidence type="ECO:0000259" key="2">
    <source>
        <dbReference type="PROSITE" id="PS50011"/>
    </source>
</evidence>
<dbReference type="GO" id="GO:0005524">
    <property type="term" value="F:ATP binding"/>
    <property type="evidence" value="ECO:0007669"/>
    <property type="project" value="InterPro"/>
</dbReference>
<comment type="caution">
    <text evidence="3">The sequence shown here is derived from an EMBL/GenBank/DDBJ whole genome shotgun (WGS) entry which is preliminary data.</text>
</comment>
<feature type="domain" description="Protein kinase" evidence="2">
    <location>
        <begin position="295"/>
        <end position="566"/>
    </location>
</feature>
<keyword evidence="1" id="KW-0175">Coiled coil</keyword>
<dbReference type="SMART" id="SM00220">
    <property type="entry name" value="S_TKc"/>
    <property type="match status" value="1"/>
</dbReference>
<accession>A0AAU9J1K8</accession>
<evidence type="ECO:0000313" key="3">
    <source>
        <dbReference type="EMBL" id="CAG9317401.1"/>
    </source>
</evidence>
<gene>
    <name evidence="3" type="ORF">BSTOLATCC_MIC18652</name>
</gene>
<dbReference type="PANTHER" id="PTHR44305">
    <property type="entry name" value="SI:DKEY-192D15.2-RELATED"/>
    <property type="match status" value="1"/>
</dbReference>
<dbReference type="SUPFAM" id="SSF56112">
    <property type="entry name" value="Protein kinase-like (PK-like)"/>
    <property type="match status" value="2"/>
</dbReference>
<dbReference type="InterPro" id="IPR000719">
    <property type="entry name" value="Prot_kinase_dom"/>
</dbReference>
<dbReference type="Gene3D" id="1.10.510.10">
    <property type="entry name" value="Transferase(Phosphotransferase) domain 1"/>
    <property type="match status" value="2"/>
</dbReference>
<dbReference type="EMBL" id="CAJZBQ010000018">
    <property type="protein sequence ID" value="CAG9317401.1"/>
    <property type="molecule type" value="Genomic_DNA"/>
</dbReference>
<feature type="domain" description="Protein kinase" evidence="2">
    <location>
        <begin position="598"/>
        <end position="872"/>
    </location>
</feature>
<organism evidence="3 4">
    <name type="scientific">Blepharisma stoltei</name>
    <dbReference type="NCBI Taxonomy" id="1481888"/>
    <lineage>
        <taxon>Eukaryota</taxon>
        <taxon>Sar</taxon>
        <taxon>Alveolata</taxon>
        <taxon>Ciliophora</taxon>
        <taxon>Postciliodesmatophora</taxon>
        <taxon>Heterotrichea</taxon>
        <taxon>Heterotrichida</taxon>
        <taxon>Blepharismidae</taxon>
        <taxon>Blepharisma</taxon>
    </lineage>
</organism>
<dbReference type="InterPro" id="IPR011009">
    <property type="entry name" value="Kinase-like_dom_sf"/>
</dbReference>
<name>A0AAU9J1K8_9CILI</name>
<dbReference type="InterPro" id="IPR053083">
    <property type="entry name" value="TF_kinase-domain_protein"/>
</dbReference>
<dbReference type="GO" id="GO:0004672">
    <property type="term" value="F:protein kinase activity"/>
    <property type="evidence" value="ECO:0007669"/>
    <property type="project" value="InterPro"/>
</dbReference>